<dbReference type="PANTHER" id="PTHR37984">
    <property type="entry name" value="PROTEIN CBG26694"/>
    <property type="match status" value="1"/>
</dbReference>
<dbReference type="Gene3D" id="1.10.340.70">
    <property type="match status" value="1"/>
</dbReference>
<name>A0AB40B1P7_DIOCR</name>
<evidence type="ECO:0000313" key="4">
    <source>
        <dbReference type="RefSeq" id="XP_039121090.1"/>
    </source>
</evidence>
<proteinExistence type="predicted"/>
<dbReference type="Gene3D" id="3.30.420.10">
    <property type="entry name" value="Ribonuclease H-like superfamily/Ribonuclease H"/>
    <property type="match status" value="1"/>
</dbReference>
<dbReference type="GO" id="GO:0003676">
    <property type="term" value="F:nucleic acid binding"/>
    <property type="evidence" value="ECO:0007669"/>
    <property type="project" value="InterPro"/>
</dbReference>
<dbReference type="Pfam" id="PF17921">
    <property type="entry name" value="Integrase_H2C2"/>
    <property type="match status" value="1"/>
</dbReference>
<dbReference type="GeneID" id="120257866"/>
<dbReference type="RefSeq" id="XP_039121090.1">
    <property type="nucleotide sequence ID" value="XM_039265156.1"/>
</dbReference>
<reference evidence="3" key="1">
    <citation type="submission" date="2025-05" db="UniProtKB">
        <authorList>
            <consortium name="RefSeq"/>
        </authorList>
    </citation>
    <scope>NUCLEOTIDE SEQUENCE [LARGE SCALE GENOMIC DNA]</scope>
</reference>
<dbReference type="InterPro" id="IPR036397">
    <property type="entry name" value="RNaseH_sf"/>
</dbReference>
<dbReference type="InterPro" id="IPR041588">
    <property type="entry name" value="Integrase_H2C2"/>
</dbReference>
<feature type="domain" description="Integrase zinc-binding" evidence="2">
    <location>
        <begin position="25"/>
        <end position="69"/>
    </location>
</feature>
<evidence type="ECO:0000256" key="1">
    <source>
        <dbReference type="SAM" id="MobiDB-lite"/>
    </source>
</evidence>
<organism evidence="3 4">
    <name type="scientific">Dioscorea cayennensis subsp. rotundata</name>
    <name type="common">White Guinea yam</name>
    <name type="synonym">Dioscorea rotundata</name>
    <dbReference type="NCBI Taxonomy" id="55577"/>
    <lineage>
        <taxon>Eukaryota</taxon>
        <taxon>Viridiplantae</taxon>
        <taxon>Streptophyta</taxon>
        <taxon>Embryophyta</taxon>
        <taxon>Tracheophyta</taxon>
        <taxon>Spermatophyta</taxon>
        <taxon>Magnoliopsida</taxon>
        <taxon>Liliopsida</taxon>
        <taxon>Dioscoreales</taxon>
        <taxon>Dioscoreaceae</taxon>
        <taxon>Dioscorea</taxon>
    </lineage>
</organism>
<gene>
    <name evidence="4" type="primary">LOC120257866</name>
</gene>
<evidence type="ECO:0000259" key="2">
    <source>
        <dbReference type="Pfam" id="PF17921"/>
    </source>
</evidence>
<protein>
    <submittedName>
        <fullName evidence="4">Uncharacterized protein LOC120257866</fullName>
    </submittedName>
</protein>
<evidence type="ECO:0000313" key="3">
    <source>
        <dbReference type="Proteomes" id="UP001515500"/>
    </source>
</evidence>
<dbReference type="AlphaFoldDB" id="A0AB40B1P7"/>
<dbReference type="InterPro" id="IPR050951">
    <property type="entry name" value="Retrovirus_Pol_polyprotein"/>
</dbReference>
<reference evidence="4" key="2">
    <citation type="submission" date="2025-08" db="UniProtKB">
        <authorList>
            <consortium name="RefSeq"/>
        </authorList>
    </citation>
    <scope>IDENTIFICATION</scope>
</reference>
<dbReference type="PANTHER" id="PTHR37984:SF5">
    <property type="entry name" value="PROTEIN NYNRIN-LIKE"/>
    <property type="match status" value="1"/>
</dbReference>
<accession>A0AB40B1P7</accession>
<keyword evidence="3" id="KW-1185">Reference proteome</keyword>
<sequence length="179" mass="20400">MTGFGHGVRRLVIGYSCRLQQLSPRELHGEGHVGRDRMLQLIQFFYFWLGIPKDVEKFFQRCRICQISKGDATNAGLYMPLPVPSQPLTNISMDFVIGLERTQCDHPKGWDVRLSQAEFAHNHATNRSTGFSPFQVVYSAIPHGSPRLDSPTDEDSDPREDRSRQLERLNHATDFVTSL</sequence>
<dbReference type="Proteomes" id="UP001515500">
    <property type="component" value="Chromosome 1"/>
</dbReference>
<feature type="region of interest" description="Disordered" evidence="1">
    <location>
        <begin position="142"/>
        <end position="165"/>
    </location>
</feature>